<dbReference type="RefSeq" id="WP_046506704.1">
    <property type="nucleotide sequence ID" value="NZ_LANI01000009.1"/>
</dbReference>
<dbReference type="Gene3D" id="3.40.50.970">
    <property type="match status" value="2"/>
</dbReference>
<dbReference type="PANTHER" id="PTHR18968">
    <property type="entry name" value="THIAMINE PYROPHOSPHATE ENZYMES"/>
    <property type="match status" value="1"/>
</dbReference>
<name>A0A0M2R5C0_9PROT</name>
<dbReference type="Pfam" id="PF00205">
    <property type="entry name" value="TPP_enzyme_M"/>
    <property type="match status" value="1"/>
</dbReference>
<keyword evidence="8" id="KW-1185">Reference proteome</keyword>
<feature type="domain" description="Thiamine pyrophosphate enzyme N-terminal TPP-binding" evidence="6">
    <location>
        <begin position="8"/>
        <end position="122"/>
    </location>
</feature>
<dbReference type="PATRIC" id="fig|1549748.8.peg.4201"/>
<dbReference type="SUPFAM" id="SSF52518">
    <property type="entry name" value="Thiamin diphosphate-binding fold (THDP-binding)"/>
    <property type="match status" value="2"/>
</dbReference>
<dbReference type="InterPro" id="IPR012000">
    <property type="entry name" value="Thiamin_PyroP_enz_cen_dom"/>
</dbReference>
<dbReference type="OrthoDB" id="4494979at2"/>
<dbReference type="GO" id="GO:0009097">
    <property type="term" value="P:isoleucine biosynthetic process"/>
    <property type="evidence" value="ECO:0007669"/>
    <property type="project" value="TreeGrafter"/>
</dbReference>
<dbReference type="GO" id="GO:0003984">
    <property type="term" value="F:acetolactate synthase activity"/>
    <property type="evidence" value="ECO:0007669"/>
    <property type="project" value="TreeGrafter"/>
</dbReference>
<dbReference type="FunFam" id="3.40.50.970:FF:000007">
    <property type="entry name" value="Acetolactate synthase"/>
    <property type="match status" value="1"/>
</dbReference>
<proteinExistence type="inferred from homology"/>
<evidence type="ECO:0000259" key="4">
    <source>
        <dbReference type="Pfam" id="PF00205"/>
    </source>
</evidence>
<dbReference type="InterPro" id="IPR012001">
    <property type="entry name" value="Thiamin_PyroP_enz_TPP-bd_dom"/>
</dbReference>
<evidence type="ECO:0000256" key="2">
    <source>
        <dbReference type="ARBA" id="ARBA00023052"/>
    </source>
</evidence>
<dbReference type="PANTHER" id="PTHR18968:SF120">
    <property type="entry name" value="ACETOLACTATE SYNTHASE LARGE SUBUNIT"/>
    <property type="match status" value="1"/>
</dbReference>
<comment type="similarity">
    <text evidence="1 3">Belongs to the TPP enzyme family.</text>
</comment>
<comment type="caution">
    <text evidence="7">The sequence shown here is derived from an EMBL/GenBank/DDBJ whole genome shotgun (WGS) entry which is preliminary data.</text>
</comment>
<dbReference type="Proteomes" id="UP000034491">
    <property type="component" value="Unassembled WGS sequence"/>
</dbReference>
<dbReference type="EMBL" id="LANI01000009">
    <property type="protein sequence ID" value="KKJ76871.1"/>
    <property type="molecule type" value="Genomic_DNA"/>
</dbReference>
<dbReference type="GO" id="GO:0000287">
    <property type="term" value="F:magnesium ion binding"/>
    <property type="evidence" value="ECO:0007669"/>
    <property type="project" value="InterPro"/>
</dbReference>
<evidence type="ECO:0000313" key="7">
    <source>
        <dbReference type="EMBL" id="KKJ76871.1"/>
    </source>
</evidence>
<dbReference type="NCBIfam" id="NF006052">
    <property type="entry name" value="PRK08199.1"/>
    <property type="match status" value="1"/>
</dbReference>
<feature type="domain" description="Thiamine pyrophosphate enzyme central" evidence="4">
    <location>
        <begin position="199"/>
        <end position="330"/>
    </location>
</feature>
<evidence type="ECO:0000259" key="5">
    <source>
        <dbReference type="Pfam" id="PF02775"/>
    </source>
</evidence>
<dbReference type="AlphaFoldDB" id="A0A0M2R5C0"/>
<sequence>MANVTERSGGEILAQGLQAHGVDTVFCVPGESYLAVLDGLYDLTESINIVTCRQEGGAAYMAEAYGKLKGTPGICFVTRGPGATNASIGVHTAFQDSTPMILFIGQVARDQEDREAFQEIDYRRMFGEMAKWVAQIETADRIPEYLNRAFHTATSGRPGPVVLALPEDMLTEMASVVDTPSYKKVASAPRPEDMADFRTLLSEAQKPLLLIGGGGWSKDASRNITAFAERNHLPVACAFRRQDTFDNHHPQYIGEVGIALNPKLAARVKESDLLIVVGPRLGEMTTSGYSLLDSPNTKQKLVHILPGAEELNRVFNAELAILSDLTAFTKAALDLDPVNAPVWKGTVAQARAEYEAFIAEEAGIKDFPMHKISRYLRENLPDDAIITNGAGNYTIWGQRFYQFSSYPSQLAPTSGAMGYGVPAGISAKITEPDRVVVTLAGDGCFMMNGQEIATAVQYGANVIIIVVDNGCFGTIRMHQEREYPDRVISTRLNNPDFAALARAYGGVGVTVDHADQFPEAFEQAKESGKPALIHMKVPNVWE</sequence>
<protein>
    <submittedName>
        <fullName evidence="7">Thiamine pyrophosphate-binding protein</fullName>
    </submittedName>
</protein>
<dbReference type="SUPFAM" id="SSF52467">
    <property type="entry name" value="DHS-like NAD/FAD-binding domain"/>
    <property type="match status" value="1"/>
</dbReference>
<reference evidence="7 8" key="1">
    <citation type="submission" date="2015-03" db="EMBL/GenBank/DDBJ databases">
        <title>Genome sequence of Kiloniella sp. P1-1, isolated from the gut microflora of Pacific white shrimp, Penaeus vannamei.</title>
        <authorList>
            <person name="Shao Z."/>
            <person name="Wang L."/>
            <person name="Li X."/>
        </authorList>
    </citation>
    <scope>NUCLEOTIDE SEQUENCE [LARGE SCALE GENOMIC DNA]</scope>
    <source>
        <strain evidence="7 8">P1-1</strain>
    </source>
</reference>
<dbReference type="CDD" id="cd07035">
    <property type="entry name" value="TPP_PYR_POX_like"/>
    <property type="match status" value="1"/>
</dbReference>
<accession>A0A0M2R5C0</accession>
<dbReference type="GO" id="GO:0005948">
    <property type="term" value="C:acetolactate synthase complex"/>
    <property type="evidence" value="ECO:0007669"/>
    <property type="project" value="TreeGrafter"/>
</dbReference>
<dbReference type="GO" id="GO:0009099">
    <property type="term" value="P:L-valine biosynthetic process"/>
    <property type="evidence" value="ECO:0007669"/>
    <property type="project" value="TreeGrafter"/>
</dbReference>
<evidence type="ECO:0000259" key="6">
    <source>
        <dbReference type="Pfam" id="PF02776"/>
    </source>
</evidence>
<dbReference type="Pfam" id="PF02776">
    <property type="entry name" value="TPP_enzyme_N"/>
    <property type="match status" value="1"/>
</dbReference>
<dbReference type="Pfam" id="PF02775">
    <property type="entry name" value="TPP_enzyme_C"/>
    <property type="match status" value="1"/>
</dbReference>
<organism evidence="7 8">
    <name type="scientific">Kiloniella litopenaei</name>
    <dbReference type="NCBI Taxonomy" id="1549748"/>
    <lineage>
        <taxon>Bacteria</taxon>
        <taxon>Pseudomonadati</taxon>
        <taxon>Pseudomonadota</taxon>
        <taxon>Alphaproteobacteria</taxon>
        <taxon>Rhodospirillales</taxon>
        <taxon>Kiloniellaceae</taxon>
        <taxon>Kiloniella</taxon>
    </lineage>
</organism>
<dbReference type="GO" id="GO:0030976">
    <property type="term" value="F:thiamine pyrophosphate binding"/>
    <property type="evidence" value="ECO:0007669"/>
    <property type="project" value="InterPro"/>
</dbReference>
<dbReference type="InterPro" id="IPR029061">
    <property type="entry name" value="THDP-binding"/>
</dbReference>
<dbReference type="InterPro" id="IPR000399">
    <property type="entry name" value="TPP-bd_CS"/>
</dbReference>
<dbReference type="InterPro" id="IPR011766">
    <property type="entry name" value="TPP_enzyme_TPP-bd"/>
</dbReference>
<evidence type="ECO:0000313" key="8">
    <source>
        <dbReference type="Proteomes" id="UP000034491"/>
    </source>
</evidence>
<keyword evidence="2 3" id="KW-0786">Thiamine pyrophosphate</keyword>
<dbReference type="Gene3D" id="3.40.50.1220">
    <property type="entry name" value="TPP-binding domain"/>
    <property type="match status" value="1"/>
</dbReference>
<dbReference type="CDD" id="cd00568">
    <property type="entry name" value="TPP_enzymes"/>
    <property type="match status" value="1"/>
</dbReference>
<dbReference type="PROSITE" id="PS00187">
    <property type="entry name" value="TPP_ENZYMES"/>
    <property type="match status" value="1"/>
</dbReference>
<dbReference type="STRING" id="1549748.WH95_10600"/>
<dbReference type="InterPro" id="IPR045229">
    <property type="entry name" value="TPP_enz"/>
</dbReference>
<dbReference type="InterPro" id="IPR029035">
    <property type="entry name" value="DHS-like_NAD/FAD-binding_dom"/>
</dbReference>
<feature type="domain" description="Thiamine pyrophosphate enzyme TPP-binding" evidence="5">
    <location>
        <begin position="389"/>
        <end position="534"/>
    </location>
</feature>
<evidence type="ECO:0000256" key="3">
    <source>
        <dbReference type="RuleBase" id="RU362132"/>
    </source>
</evidence>
<gene>
    <name evidence="7" type="ORF">WH95_10600</name>
</gene>
<evidence type="ECO:0000256" key="1">
    <source>
        <dbReference type="ARBA" id="ARBA00007812"/>
    </source>
</evidence>
<dbReference type="GO" id="GO:0050660">
    <property type="term" value="F:flavin adenine dinucleotide binding"/>
    <property type="evidence" value="ECO:0007669"/>
    <property type="project" value="TreeGrafter"/>
</dbReference>